<gene>
    <name evidence="2" type="ORF">EWV75_17385</name>
</gene>
<dbReference type="AlphaFoldDB" id="A0A552JDN6"/>
<keyword evidence="1" id="KW-0812">Transmembrane</keyword>
<proteinExistence type="predicted"/>
<evidence type="ECO:0000313" key="3">
    <source>
        <dbReference type="Proteomes" id="UP000320523"/>
    </source>
</evidence>
<feature type="transmembrane region" description="Helical" evidence="1">
    <location>
        <begin position="32"/>
        <end position="54"/>
    </location>
</feature>
<name>A0A552JDN6_9CHRO</name>
<evidence type="ECO:0000313" key="2">
    <source>
        <dbReference type="EMBL" id="TRU93883.1"/>
    </source>
</evidence>
<dbReference type="EMBL" id="SFAT01000166">
    <property type="protein sequence ID" value="TRU93883.1"/>
    <property type="molecule type" value="Genomic_DNA"/>
</dbReference>
<organism evidence="2 3">
    <name type="scientific">Microcystis wesenbergii Mw_QC_S_20081001_S30D</name>
    <dbReference type="NCBI Taxonomy" id="2486245"/>
    <lineage>
        <taxon>Bacteria</taxon>
        <taxon>Bacillati</taxon>
        <taxon>Cyanobacteriota</taxon>
        <taxon>Cyanophyceae</taxon>
        <taxon>Oscillatoriophycideae</taxon>
        <taxon>Chroococcales</taxon>
        <taxon>Microcystaceae</taxon>
        <taxon>Microcystis</taxon>
    </lineage>
</organism>
<keyword evidence="1" id="KW-1133">Transmembrane helix</keyword>
<keyword evidence="1" id="KW-0472">Membrane</keyword>
<evidence type="ECO:0008006" key="4">
    <source>
        <dbReference type="Google" id="ProtNLM"/>
    </source>
</evidence>
<protein>
    <recommendedName>
        <fullName evidence="4">Type II secretion system protein</fullName>
    </recommendedName>
</protein>
<sequence>MRFYLEYINHLGRLQKKSAHHRLQAGFTITEVLLAGVMMLIAVLVSGIGVINLLRSNYRANADSEIRNNLNRTLEFVSDDVKRARTIAQNMGDINLPNDVTEEQAVLAFQIPNPNSPIQAPLDQEIVYYTESPDIQSSLTGPRVLWRFGPNLDPNGNYITPEQVATWIRSPVTDRLAAANVNPNCPQGFQPIAVNPNSVENGFYVCVRTGGGQVILNANAQVEMTTLTAGKRDKVDYAASTRVSTRNICGIVCLIPPPDPTFNLGANVGAKQIETIPVLTMPANVTAELIQGPDCSPCLVAAGPTNPPPTGVPIPSTVEANAGDAVIIQVNDLYNNNFPDPTTGKIEVYTSTSIDSPTPLKNNQVLLVFTTTSPPNSYQVLLTITPK</sequence>
<reference evidence="2 3" key="1">
    <citation type="submission" date="2019-01" db="EMBL/GenBank/DDBJ databases">
        <title>Coherence of Microcystis species and biogeography revealed through population genomics.</title>
        <authorList>
            <person name="Perez-Carrascal O.M."/>
            <person name="Terrat Y."/>
            <person name="Giani A."/>
            <person name="Fortin N."/>
            <person name="Tromas N."/>
            <person name="Shapiro B.J."/>
        </authorList>
    </citation>
    <scope>NUCLEOTIDE SEQUENCE [LARGE SCALE GENOMIC DNA]</scope>
    <source>
        <strain evidence="2">Mw_QC_S_20081001_S30D</strain>
    </source>
</reference>
<dbReference type="Proteomes" id="UP000320523">
    <property type="component" value="Unassembled WGS sequence"/>
</dbReference>
<accession>A0A552JDN6</accession>
<comment type="caution">
    <text evidence="2">The sequence shown here is derived from an EMBL/GenBank/DDBJ whole genome shotgun (WGS) entry which is preliminary data.</text>
</comment>
<evidence type="ECO:0000256" key="1">
    <source>
        <dbReference type="SAM" id="Phobius"/>
    </source>
</evidence>